<evidence type="ECO:0000313" key="3">
    <source>
        <dbReference type="Proteomes" id="UP000078240"/>
    </source>
</evidence>
<comment type="caution">
    <text evidence="2">The sequence shown here is derived from an EMBL/GenBank/DDBJ whole genome shotgun (WGS) entry which is preliminary data.</text>
</comment>
<dbReference type="EMBL" id="LSBH01000003">
    <property type="protein sequence ID" value="OAQ81656.1"/>
    <property type="molecule type" value="Genomic_DNA"/>
</dbReference>
<gene>
    <name evidence="2" type="ORF">VFPBJ_04240</name>
</gene>
<name>A0A179GUM9_PURLI</name>
<dbReference type="AlphaFoldDB" id="A0A179GUM9"/>
<evidence type="ECO:0000313" key="2">
    <source>
        <dbReference type="EMBL" id="OAQ81656.1"/>
    </source>
</evidence>
<protein>
    <submittedName>
        <fullName evidence="2">Uncharacterized protein</fullName>
    </submittedName>
</protein>
<dbReference type="Proteomes" id="UP000078240">
    <property type="component" value="Unassembled WGS sequence"/>
</dbReference>
<reference evidence="2 3" key="1">
    <citation type="submission" date="2016-01" db="EMBL/GenBank/DDBJ databases">
        <title>Biosynthesis of antibiotic leucinostatins and their inhibition on Phytophthora in bio-control Purpureocillium lilacinum.</title>
        <authorList>
            <person name="Wang G."/>
            <person name="Liu Z."/>
            <person name="Lin R."/>
            <person name="Li E."/>
            <person name="Mao Z."/>
            <person name="Ling J."/>
            <person name="Yin W."/>
            <person name="Xie B."/>
        </authorList>
    </citation>
    <scope>NUCLEOTIDE SEQUENCE [LARGE SCALE GENOMIC DNA]</scope>
    <source>
        <strain evidence="2">PLBJ-1</strain>
    </source>
</reference>
<sequence>MRKRMLPVSAPLGLAHGNREGTTSASRPAGEGAKMYLYSYLYMQRKTVQRIGRTRRAQGIVRAGTDPEEQHEAGCCYWQYSTVPRETEAGERLIPCRHADAAQAWLGTISSDVTCYT</sequence>
<proteinExistence type="predicted"/>
<organism evidence="2 3">
    <name type="scientific">Purpureocillium lilacinum</name>
    <name type="common">Paecilomyces lilacinus</name>
    <dbReference type="NCBI Taxonomy" id="33203"/>
    <lineage>
        <taxon>Eukaryota</taxon>
        <taxon>Fungi</taxon>
        <taxon>Dikarya</taxon>
        <taxon>Ascomycota</taxon>
        <taxon>Pezizomycotina</taxon>
        <taxon>Sordariomycetes</taxon>
        <taxon>Hypocreomycetidae</taxon>
        <taxon>Hypocreales</taxon>
        <taxon>Ophiocordycipitaceae</taxon>
        <taxon>Purpureocillium</taxon>
    </lineage>
</organism>
<accession>A0A179GUM9</accession>
<evidence type="ECO:0000256" key="1">
    <source>
        <dbReference type="SAM" id="MobiDB-lite"/>
    </source>
</evidence>
<feature type="region of interest" description="Disordered" evidence="1">
    <location>
        <begin position="1"/>
        <end position="29"/>
    </location>
</feature>